<accession>A0A9P8C337</accession>
<protein>
    <submittedName>
        <fullName evidence="1">Uncharacterized protein</fullName>
    </submittedName>
</protein>
<comment type="caution">
    <text evidence="1">The sequence shown here is derived from an EMBL/GenBank/DDBJ whole genome shotgun (WGS) entry which is preliminary data.</text>
</comment>
<evidence type="ECO:0000313" key="1">
    <source>
        <dbReference type="EMBL" id="KAG9232153.1"/>
    </source>
</evidence>
<dbReference type="OrthoDB" id="3468392at2759"/>
<dbReference type="AlphaFoldDB" id="A0A9P8C337"/>
<reference evidence="1" key="1">
    <citation type="journal article" date="2021" name="IMA Fungus">
        <title>Genomic characterization of three marine fungi, including Emericellopsis atlantica sp. nov. with signatures of a generalist lifestyle and marine biomass degradation.</title>
        <authorList>
            <person name="Hagestad O.C."/>
            <person name="Hou L."/>
            <person name="Andersen J.H."/>
            <person name="Hansen E.H."/>
            <person name="Altermark B."/>
            <person name="Li C."/>
            <person name="Kuhnert E."/>
            <person name="Cox R.J."/>
            <person name="Crous P.W."/>
            <person name="Spatafora J.W."/>
            <person name="Lail K."/>
            <person name="Amirebrahimi M."/>
            <person name="Lipzen A."/>
            <person name="Pangilinan J."/>
            <person name="Andreopoulos W."/>
            <person name="Hayes R.D."/>
            <person name="Ng V."/>
            <person name="Grigoriev I.V."/>
            <person name="Jackson S.A."/>
            <person name="Sutton T.D.S."/>
            <person name="Dobson A.D.W."/>
            <person name="Rama T."/>
        </authorList>
    </citation>
    <scope>NUCLEOTIDE SEQUENCE</scope>
    <source>
        <strain evidence="1">TRa018bII</strain>
    </source>
</reference>
<dbReference type="EMBL" id="MU251563">
    <property type="protein sequence ID" value="KAG9232153.1"/>
    <property type="molecule type" value="Genomic_DNA"/>
</dbReference>
<keyword evidence="2" id="KW-1185">Reference proteome</keyword>
<proteinExistence type="predicted"/>
<dbReference type="Proteomes" id="UP000824998">
    <property type="component" value="Unassembled WGS sequence"/>
</dbReference>
<gene>
    <name evidence="1" type="ORF">BJ875DRAFT_94001</name>
</gene>
<organism evidence="1 2">
    <name type="scientific">Amylocarpus encephaloides</name>
    <dbReference type="NCBI Taxonomy" id="45428"/>
    <lineage>
        <taxon>Eukaryota</taxon>
        <taxon>Fungi</taxon>
        <taxon>Dikarya</taxon>
        <taxon>Ascomycota</taxon>
        <taxon>Pezizomycotina</taxon>
        <taxon>Leotiomycetes</taxon>
        <taxon>Helotiales</taxon>
        <taxon>Helotiales incertae sedis</taxon>
        <taxon>Amylocarpus</taxon>
    </lineage>
</organism>
<evidence type="ECO:0000313" key="2">
    <source>
        <dbReference type="Proteomes" id="UP000824998"/>
    </source>
</evidence>
<name>A0A9P8C337_9HELO</name>
<sequence length="265" mass="29588">MDNLHKTANKFLARMPALSDTEFWSSIPVSGTPHSHQGTIQLVANLTKLIRFIARGTKSDISLDETWTELGSNEMSAHSVCCSEAIPSTFKHLVYLTQPSVTQNVLTTPLSSAALITCFMSQINSGSYIETKPSPWSSIPHLTTFYFFIQVKTLRPSLASPTCLGSAQRATISQSSPFSCVTESTEYFAPIEDNNSDTILAPRISMQNKKWRQLREDEALECLRLPGSQIVIGDGEDWAKLKGVEKLWCDKHGLFFEMRAWYRAS</sequence>